<reference evidence="1 2" key="1">
    <citation type="journal article" date="2021" name="Hortic Res">
        <title>High-quality reference genome and annotation aids understanding of berry development for evergreen blueberry (Vaccinium darrowii).</title>
        <authorList>
            <person name="Yu J."/>
            <person name="Hulse-Kemp A.M."/>
            <person name="Babiker E."/>
            <person name="Staton M."/>
        </authorList>
    </citation>
    <scope>NUCLEOTIDE SEQUENCE [LARGE SCALE GENOMIC DNA]</scope>
    <source>
        <strain evidence="2">cv. NJ 8807/NJ 8810</strain>
        <tissue evidence="1">Young leaf</tissue>
    </source>
</reference>
<keyword evidence="2" id="KW-1185">Reference proteome</keyword>
<protein>
    <submittedName>
        <fullName evidence="1">Uncharacterized protein</fullName>
    </submittedName>
</protein>
<comment type="caution">
    <text evidence="1">The sequence shown here is derived from an EMBL/GenBank/DDBJ whole genome shotgun (WGS) entry which is preliminary data.</text>
</comment>
<sequence length="554" mass="61418">MVGFSDWVNQMGGFENQMVPLVIRVSKNTFSTVLTITLIPQVLLQNKMEQRLANTWRMTVNEKKFIETALLSDLRVDGRRPFDYRRVTIKFGGEDGSSEVQLGQTHVMGFVTSQLVQPYRDRPNEGSLSIYTEFSPMADPSYEVGPPGESSVELGRIIDRGLRESRAVDMESLCVIAGKLVWAIRIDLQIVDNGGNLVDAANIAALAALSTFRRPECTLGGEDGQEVIIHLPEVREPLPLIIHHLPIAVTFGFFGDDNIVVIDPTHYEEAVMRGRMTATLNTSGDICAIQKPGEVGVKQSLIMQCLRIASVKAADITSKIKNSVESYNTERALRKIKRHSSSPALDVSEPCAKWETRKKSVDQKGVDDLSGHHMERLKLTSEESVVCQINDMECESQLSEQVGTNKKDGHARSFIGWPSSWDPYSKGVDADALKVSLASHGVSTSHQKMEESRHEKPSQTEKDQVLTDIKLAPTPDDRTVGTGGETIRGKTLKDAVKPKHKRKMKSSSNIGNLNARTPTPDRARTISLYSETSSCADEDYGHCIYIFCICWPTD</sequence>
<gene>
    <name evidence="1" type="ORF">Vadar_012708</name>
</gene>
<evidence type="ECO:0000313" key="1">
    <source>
        <dbReference type="EMBL" id="KAH7837337.1"/>
    </source>
</evidence>
<organism evidence="1 2">
    <name type="scientific">Vaccinium darrowii</name>
    <dbReference type="NCBI Taxonomy" id="229202"/>
    <lineage>
        <taxon>Eukaryota</taxon>
        <taxon>Viridiplantae</taxon>
        <taxon>Streptophyta</taxon>
        <taxon>Embryophyta</taxon>
        <taxon>Tracheophyta</taxon>
        <taxon>Spermatophyta</taxon>
        <taxon>Magnoliopsida</taxon>
        <taxon>eudicotyledons</taxon>
        <taxon>Gunneridae</taxon>
        <taxon>Pentapetalae</taxon>
        <taxon>asterids</taxon>
        <taxon>Ericales</taxon>
        <taxon>Ericaceae</taxon>
        <taxon>Vaccinioideae</taxon>
        <taxon>Vaccinieae</taxon>
        <taxon>Vaccinium</taxon>
    </lineage>
</organism>
<proteinExistence type="predicted"/>
<evidence type="ECO:0000313" key="2">
    <source>
        <dbReference type="Proteomes" id="UP000828048"/>
    </source>
</evidence>
<name>A0ACB7X9B9_9ERIC</name>
<accession>A0ACB7X9B9</accession>
<dbReference type="Proteomes" id="UP000828048">
    <property type="component" value="Chromosome 6"/>
</dbReference>
<dbReference type="EMBL" id="CM037156">
    <property type="protein sequence ID" value="KAH7837337.1"/>
    <property type="molecule type" value="Genomic_DNA"/>
</dbReference>